<dbReference type="GO" id="GO:0006508">
    <property type="term" value="P:proteolysis"/>
    <property type="evidence" value="ECO:0007669"/>
    <property type="project" value="UniProtKB-KW"/>
</dbReference>
<keyword evidence="6 13" id="KW-0378">Hydrolase</keyword>
<evidence type="ECO:0000256" key="8">
    <source>
        <dbReference type="ARBA" id="ARBA00022848"/>
    </source>
</evidence>
<dbReference type="Gene3D" id="2.60.40.1730">
    <property type="entry name" value="tricorn interacting facor f3 domain"/>
    <property type="match status" value="1"/>
</dbReference>
<evidence type="ECO:0000256" key="3">
    <source>
        <dbReference type="ARBA" id="ARBA00022438"/>
    </source>
</evidence>
<gene>
    <name evidence="17" type="primary">APE2_3</name>
    <name evidence="17" type="ORF">g.34901</name>
</gene>
<dbReference type="EC" id="3.4.11.-" evidence="13"/>
<keyword evidence="4 13" id="KW-0645">Protease</keyword>
<proteinExistence type="inferred from homology"/>
<evidence type="ECO:0000256" key="9">
    <source>
        <dbReference type="ARBA" id="ARBA00023049"/>
    </source>
</evidence>
<dbReference type="GO" id="GO:0043171">
    <property type="term" value="P:peptide catabolic process"/>
    <property type="evidence" value="ECO:0007669"/>
    <property type="project" value="TreeGrafter"/>
</dbReference>
<dbReference type="InterPro" id="IPR024571">
    <property type="entry name" value="ERAP1-like_C_dom"/>
</dbReference>
<dbReference type="GO" id="GO:0005615">
    <property type="term" value="C:extracellular space"/>
    <property type="evidence" value="ECO:0007669"/>
    <property type="project" value="TreeGrafter"/>
</dbReference>
<organism evidence="17">
    <name type="scientific">Anthurium amnicola</name>
    <dbReference type="NCBI Taxonomy" id="1678845"/>
    <lineage>
        <taxon>Eukaryota</taxon>
        <taxon>Viridiplantae</taxon>
        <taxon>Streptophyta</taxon>
        <taxon>Embryophyta</taxon>
        <taxon>Tracheophyta</taxon>
        <taxon>Spermatophyta</taxon>
        <taxon>Magnoliopsida</taxon>
        <taxon>Liliopsida</taxon>
        <taxon>Araceae</taxon>
        <taxon>Pothoideae</taxon>
        <taxon>Potheae</taxon>
        <taxon>Anthurium</taxon>
    </lineage>
</organism>
<evidence type="ECO:0000256" key="4">
    <source>
        <dbReference type="ARBA" id="ARBA00022670"/>
    </source>
</evidence>
<feature type="domain" description="Aminopeptidase N-like N-terminal" evidence="16">
    <location>
        <begin position="82"/>
        <end position="270"/>
    </location>
</feature>
<dbReference type="Gene3D" id="1.25.50.20">
    <property type="match status" value="1"/>
</dbReference>
<dbReference type="Pfam" id="PF01433">
    <property type="entry name" value="Peptidase_M1"/>
    <property type="match status" value="1"/>
</dbReference>
<dbReference type="PANTHER" id="PTHR11533">
    <property type="entry name" value="PROTEASE M1 ZINC METALLOPROTEASE"/>
    <property type="match status" value="1"/>
</dbReference>
<dbReference type="FunFam" id="1.10.390.10:FF:000001">
    <property type="entry name" value="Aminopeptidase"/>
    <property type="match status" value="1"/>
</dbReference>
<comment type="similarity">
    <text evidence="2 13">Belongs to the peptidase M1 family.</text>
</comment>
<dbReference type="PANTHER" id="PTHR11533:SF174">
    <property type="entry name" value="PUROMYCIN-SENSITIVE AMINOPEPTIDASE-RELATED"/>
    <property type="match status" value="1"/>
</dbReference>
<dbReference type="InterPro" id="IPR050344">
    <property type="entry name" value="Peptidase_M1_aminopeptidases"/>
</dbReference>
<feature type="site" description="Transition state stabilizer" evidence="12">
    <location>
        <position position="469"/>
    </location>
</feature>
<dbReference type="InterPro" id="IPR034016">
    <property type="entry name" value="M1_APN-typ"/>
</dbReference>
<reference evidence="17" key="1">
    <citation type="submission" date="2015-07" db="EMBL/GenBank/DDBJ databases">
        <title>Transcriptome Assembly of Anthurium amnicola.</title>
        <authorList>
            <person name="Suzuki J."/>
        </authorList>
    </citation>
    <scope>NUCLEOTIDE SEQUENCE</scope>
</reference>
<dbReference type="InterPro" id="IPR042097">
    <property type="entry name" value="Aminopeptidase_N-like_N_sf"/>
</dbReference>
<evidence type="ECO:0000256" key="7">
    <source>
        <dbReference type="ARBA" id="ARBA00022833"/>
    </source>
</evidence>
<keyword evidence="9 13" id="KW-0482">Metalloprotease</keyword>
<dbReference type="GO" id="GO:0005737">
    <property type="term" value="C:cytoplasm"/>
    <property type="evidence" value="ECO:0007669"/>
    <property type="project" value="TreeGrafter"/>
</dbReference>
<evidence type="ECO:0000256" key="2">
    <source>
        <dbReference type="ARBA" id="ARBA00010136"/>
    </source>
</evidence>
<dbReference type="Gene3D" id="2.60.40.1910">
    <property type="match status" value="1"/>
</dbReference>
<dbReference type="FunFam" id="1.25.50.20:FF:000002">
    <property type="entry name" value="Aminopeptidase"/>
    <property type="match status" value="1"/>
</dbReference>
<evidence type="ECO:0000313" key="17">
    <source>
        <dbReference type="EMBL" id="JAT58720.1"/>
    </source>
</evidence>
<keyword evidence="7 11" id="KW-0862">Zinc</keyword>
<evidence type="ECO:0000259" key="15">
    <source>
        <dbReference type="Pfam" id="PF11838"/>
    </source>
</evidence>
<dbReference type="SUPFAM" id="SSF55486">
    <property type="entry name" value="Metalloproteases ('zincins'), catalytic domain"/>
    <property type="match status" value="1"/>
</dbReference>
<keyword evidence="3 13" id="KW-0031">Aminopeptidase</keyword>
<keyword evidence="13" id="KW-1133">Transmembrane helix</keyword>
<feature type="binding site" evidence="11">
    <location>
        <position position="383"/>
    </location>
    <ligand>
        <name>Zn(2+)</name>
        <dbReference type="ChEBI" id="CHEBI:29105"/>
        <note>catalytic</note>
    </ligand>
</feature>
<dbReference type="InterPro" id="IPR014782">
    <property type="entry name" value="Peptidase_M1_dom"/>
</dbReference>
<dbReference type="InterPro" id="IPR001930">
    <property type="entry name" value="Peptidase_M1"/>
</dbReference>
<dbReference type="GO" id="GO:0008270">
    <property type="term" value="F:zinc ion binding"/>
    <property type="evidence" value="ECO:0007669"/>
    <property type="project" value="UniProtKB-UniRule"/>
</dbReference>
<evidence type="ECO:0000259" key="14">
    <source>
        <dbReference type="Pfam" id="PF01433"/>
    </source>
</evidence>
<dbReference type="Gene3D" id="1.10.390.10">
    <property type="entry name" value="Neutral Protease Domain 2"/>
    <property type="match status" value="1"/>
</dbReference>
<dbReference type="EMBL" id="GDJX01009216">
    <property type="protein sequence ID" value="JAT58720.1"/>
    <property type="molecule type" value="Transcribed_RNA"/>
</dbReference>
<dbReference type="FunFam" id="2.60.40.1730:FF:000002">
    <property type="entry name" value="Aminopeptidase"/>
    <property type="match status" value="1"/>
</dbReference>
<comment type="cofactor">
    <cofactor evidence="11 13">
        <name>Zn(2+)</name>
        <dbReference type="ChEBI" id="CHEBI:29105"/>
    </cofactor>
    <text evidence="11 13">Binds 1 zinc ion per subunit.</text>
</comment>
<dbReference type="InterPro" id="IPR027268">
    <property type="entry name" value="Peptidase_M4/M1_CTD_sf"/>
</dbReference>
<feature type="active site" description="Proton acceptor" evidence="10">
    <location>
        <position position="384"/>
    </location>
</feature>
<comment type="subcellular location">
    <subcellularLocation>
        <location evidence="1">Microsome membrane</location>
        <topology evidence="1">Peripheral membrane protein</topology>
    </subcellularLocation>
</comment>
<evidence type="ECO:0000256" key="6">
    <source>
        <dbReference type="ARBA" id="ARBA00022801"/>
    </source>
</evidence>
<feature type="non-terminal residue" evidence="17">
    <location>
        <position position="1"/>
    </location>
</feature>
<evidence type="ECO:0000256" key="11">
    <source>
        <dbReference type="PIRSR" id="PIRSR634016-3"/>
    </source>
</evidence>
<feature type="transmembrane region" description="Helical" evidence="13">
    <location>
        <begin position="41"/>
        <end position="58"/>
    </location>
</feature>
<keyword evidence="8" id="KW-0492">Microsome</keyword>
<dbReference type="CDD" id="cd09601">
    <property type="entry name" value="M1_APN-Q_like"/>
    <property type="match status" value="1"/>
</dbReference>
<keyword evidence="13" id="KW-0472">Membrane</keyword>
<evidence type="ECO:0000256" key="5">
    <source>
        <dbReference type="ARBA" id="ARBA00022723"/>
    </source>
</evidence>
<feature type="binding site" evidence="11">
    <location>
        <position position="406"/>
    </location>
    <ligand>
        <name>Zn(2+)</name>
        <dbReference type="ChEBI" id="CHEBI:29105"/>
        <note>catalytic</note>
    </ligand>
</feature>
<feature type="domain" description="ERAP1-like C-terminal" evidence="15">
    <location>
        <begin position="605"/>
        <end position="925"/>
    </location>
</feature>
<sequence length="950" mass="108481">FLTGTRNYRFLIRKIILNLATQKPSNSLRASPATQSSHRQLYVLFFSILILIVAYFFGQYQYPFSKMSKEVDRRVLLPTNVKPTHYTLTITPDLVNFTFKGSEVVNLNIKENTSVITLHANEIEIKSAKLVNSALKTSQGYRATNIARNVENQSITLTFPQELPAESNATLHIEYTGILNDKMLGFYRSSYKDQDGKTRYMASTQFEATEARRAFPSWDEPAIKATFDITLIVPSDMTALSNMNIVSETRCGDGKKEVKFAKTPIMSTYLVAFIVGDLGYIESSTSGVQNNGKPVLVRVYAPRGEEQHGEFALSIATEVLEYFAEVFGIPYPLPKCDMVAIPDFEAGAMENWGLITYRTTAVLYDPKASDARFKQRIAYTVSHELAHQWFGNLVTMEWWTHLWLNEGFATWVGYLAVDKLFPDWEIWNQYVTDGFQRGLQLDSLRSSHPIEVPVNDSSEIHQIFDAISYYKGANVIRMLSTFLGEKMFLSGVKRYLMRHKYNNASTDDLWKSLTEESGNDVGKFMTLWTKMAGHPVITVEEVGNTLKIRQCRFLSSGTANPEEDNTVWWVPLGVDLGPTDTHQEIGNVVLTQREMTLVLPEKNDFYQLNARKTGVFRVNYTPERLFKLGQAVKKGLLETSDRIGIMADAGALAASGYGKTSGLLSFIKEFENEDQYIVWCEINTRLNSVLNTWFEQPEHVYQGLLKFQRQLVSKLVAKLGWEYSDSDDYLTTMLRTLVIKMAGRANDPDTVREAHRRFHAFTKRNEESALHPNIRGVVFEIVLSYGGGNEEFDSIMKYYSEARTADQKVVALTGLGFAQSDDLIQRALKFSTSEEVRNQDIIYAFGGLQANRKSRKALWNYVKENWYLMHERYAKSLVIFENIIKYSVDLFASEDDIKDVEKFFSNKNCKEFERPLQQSIENIRANAAWVDRDVKDVEDWLKANGYIDNQ</sequence>
<evidence type="ECO:0000256" key="10">
    <source>
        <dbReference type="PIRSR" id="PIRSR634016-1"/>
    </source>
</evidence>
<keyword evidence="13" id="KW-0812">Transmembrane</keyword>
<protein>
    <recommendedName>
        <fullName evidence="13">Aminopeptidase</fullName>
        <ecNumber evidence="13">3.4.11.-</ecNumber>
    </recommendedName>
</protein>
<evidence type="ECO:0000259" key="16">
    <source>
        <dbReference type="Pfam" id="PF17900"/>
    </source>
</evidence>
<dbReference type="InterPro" id="IPR045357">
    <property type="entry name" value="Aminopeptidase_N-like_N"/>
</dbReference>
<keyword evidence="5 11" id="KW-0479">Metal-binding</keyword>
<dbReference type="PRINTS" id="PR00756">
    <property type="entry name" value="ALADIPTASE"/>
</dbReference>
<dbReference type="GO" id="GO:0042277">
    <property type="term" value="F:peptide binding"/>
    <property type="evidence" value="ECO:0007669"/>
    <property type="project" value="TreeGrafter"/>
</dbReference>
<evidence type="ECO:0000256" key="12">
    <source>
        <dbReference type="PIRSR" id="PIRSR634016-4"/>
    </source>
</evidence>
<name>A0A1D1YVU5_9ARAE</name>
<dbReference type="GO" id="GO:0016020">
    <property type="term" value="C:membrane"/>
    <property type="evidence" value="ECO:0007669"/>
    <property type="project" value="TreeGrafter"/>
</dbReference>
<evidence type="ECO:0000256" key="1">
    <source>
        <dbReference type="ARBA" id="ARBA00004174"/>
    </source>
</evidence>
<accession>A0A1D1YVU5</accession>
<dbReference type="AlphaFoldDB" id="A0A1D1YVU5"/>
<feature type="binding site" evidence="11">
    <location>
        <position position="387"/>
    </location>
    <ligand>
        <name>Zn(2+)</name>
        <dbReference type="ChEBI" id="CHEBI:29105"/>
        <note>catalytic</note>
    </ligand>
</feature>
<keyword evidence="8" id="KW-0256">Endoplasmic reticulum</keyword>
<dbReference type="GO" id="GO:0070006">
    <property type="term" value="F:metalloaminopeptidase activity"/>
    <property type="evidence" value="ECO:0007669"/>
    <property type="project" value="TreeGrafter"/>
</dbReference>
<dbReference type="SUPFAM" id="SSF63737">
    <property type="entry name" value="Leukotriene A4 hydrolase N-terminal domain"/>
    <property type="match status" value="1"/>
</dbReference>
<dbReference type="Pfam" id="PF11838">
    <property type="entry name" value="ERAP1_C"/>
    <property type="match status" value="1"/>
</dbReference>
<dbReference type="Pfam" id="PF17900">
    <property type="entry name" value="Peptidase_M1_N"/>
    <property type="match status" value="1"/>
</dbReference>
<evidence type="ECO:0000256" key="13">
    <source>
        <dbReference type="RuleBase" id="RU364040"/>
    </source>
</evidence>
<feature type="domain" description="Peptidase M1 membrane alanine aminopeptidase" evidence="14">
    <location>
        <begin position="311"/>
        <end position="528"/>
    </location>
</feature>